<reference evidence="3" key="1">
    <citation type="journal article" date="2019" name="Int. J. Syst. Evol. Microbiol.">
        <title>The Global Catalogue of Microorganisms (GCM) 10K type strain sequencing project: providing services to taxonomists for standard genome sequencing and annotation.</title>
        <authorList>
            <consortium name="The Broad Institute Genomics Platform"/>
            <consortium name="The Broad Institute Genome Sequencing Center for Infectious Disease"/>
            <person name="Wu L."/>
            <person name="Ma J."/>
        </authorList>
    </citation>
    <scope>NUCLEOTIDE SEQUENCE [LARGE SCALE GENOMIC DNA]</scope>
    <source>
        <strain evidence="3">CCM 7480</strain>
    </source>
</reference>
<evidence type="ECO:0000313" key="2">
    <source>
        <dbReference type="EMBL" id="MFC3456781.1"/>
    </source>
</evidence>
<dbReference type="RefSeq" id="WP_379732855.1">
    <property type="nucleotide sequence ID" value="NZ_JBHRVV010000001.1"/>
</dbReference>
<evidence type="ECO:0000256" key="1">
    <source>
        <dbReference type="SAM" id="SignalP"/>
    </source>
</evidence>
<accession>A0ABV7PGW7</accession>
<proteinExistence type="predicted"/>
<dbReference type="Proteomes" id="UP001595665">
    <property type="component" value="Unassembled WGS sequence"/>
</dbReference>
<dbReference type="EMBL" id="JBHRVV010000001">
    <property type="protein sequence ID" value="MFC3456781.1"/>
    <property type="molecule type" value="Genomic_DNA"/>
</dbReference>
<keyword evidence="1" id="KW-0732">Signal</keyword>
<protein>
    <submittedName>
        <fullName evidence="2">Uncharacterized protein</fullName>
    </submittedName>
</protein>
<name>A0ABV7PGW7_9BURK</name>
<comment type="caution">
    <text evidence="2">The sequence shown here is derived from an EMBL/GenBank/DDBJ whole genome shotgun (WGS) entry which is preliminary data.</text>
</comment>
<gene>
    <name evidence="2" type="ORF">ACFOPH_00750</name>
</gene>
<organism evidence="2 3">
    <name type="scientific">Massilia haematophila</name>
    <dbReference type="NCBI Taxonomy" id="457923"/>
    <lineage>
        <taxon>Bacteria</taxon>
        <taxon>Pseudomonadati</taxon>
        <taxon>Pseudomonadota</taxon>
        <taxon>Betaproteobacteria</taxon>
        <taxon>Burkholderiales</taxon>
        <taxon>Oxalobacteraceae</taxon>
        <taxon>Telluria group</taxon>
        <taxon>Massilia</taxon>
    </lineage>
</organism>
<feature type="chain" id="PRO_5046791319" evidence="1">
    <location>
        <begin position="25"/>
        <end position="428"/>
    </location>
</feature>
<keyword evidence="3" id="KW-1185">Reference proteome</keyword>
<sequence length="428" mass="46817">MFFRFPIPMALAAAGLVLFAAANARSGTPDATFKLGYGGDVVHYPSTVAALDDGQCLSIYLKRQGDGWVSEVSRAPEKRAALLEDDELERVFACVGGAPGMRGWVEKNGVVSVQILTGYYFNGCTNTESCEIPYKSAQFNYMNNWHYYSRMNRKKGYVAVNSAFLDKAAKSANAASWVDGAAVVRAASQAPLLDLYRQQYFTLMQAEAERAEPNKDALQRWLMAFGVVATDDAWRVVAPKLVTADAVGLAARHTSAERFADLKTQARAYWQEKYRSDWAPYRNVAVNADNVAAFDALGRRTPDTDAGTAFALVDFDNLAAGARDKVAKYIAAQNAQAAAAEQARAKAQADRLAAFEKKMAPWRKALKTGSATNCGPVLEVKGQLVKVYAPVKDYGNEHWLDRGTLYMPGERCFFLNGVYRPPYAAPAG</sequence>
<feature type="signal peptide" evidence="1">
    <location>
        <begin position="1"/>
        <end position="24"/>
    </location>
</feature>
<evidence type="ECO:0000313" key="3">
    <source>
        <dbReference type="Proteomes" id="UP001595665"/>
    </source>
</evidence>